<keyword evidence="7" id="KW-0249">Electron transport</keyword>
<keyword evidence="4" id="KW-0813">Transport</keyword>
<dbReference type="InterPro" id="IPR002938">
    <property type="entry name" value="FAD-bd"/>
</dbReference>
<dbReference type="AlphaFoldDB" id="A0A619I1Q6"/>
<protein>
    <recommendedName>
        <fullName evidence="3 10">Protein FixC</fullName>
    </recommendedName>
</protein>
<dbReference type="PRINTS" id="PR00368">
    <property type="entry name" value="FADPNR"/>
</dbReference>
<name>A0A619I1Q6_SALER</name>
<feature type="domain" description="FAD-binding" evidence="11">
    <location>
        <begin position="7"/>
        <end position="178"/>
    </location>
</feature>
<feature type="domain" description="FixC-like C-terminal" evidence="13">
    <location>
        <begin position="368"/>
        <end position="426"/>
    </location>
</feature>
<evidence type="ECO:0000256" key="1">
    <source>
        <dbReference type="ARBA" id="ARBA00001974"/>
    </source>
</evidence>
<dbReference type="SUPFAM" id="SSF51905">
    <property type="entry name" value="FAD/NAD(P)-binding domain"/>
    <property type="match status" value="1"/>
</dbReference>
<keyword evidence="6 10" id="KW-0274">FAD</keyword>
<evidence type="ECO:0000256" key="4">
    <source>
        <dbReference type="ARBA" id="ARBA00022448"/>
    </source>
</evidence>
<reference evidence="14" key="1">
    <citation type="submission" date="2019-09" db="EMBL/GenBank/DDBJ databases">
        <authorList>
            <consortium name="PulseNet: The National Subtyping Network for Foodborne Disease Surveillance"/>
            <person name="Tarr C.L."/>
            <person name="Trees E."/>
            <person name="Katz L.S."/>
            <person name="Carleton-Romer H.A."/>
            <person name="Stroika S."/>
            <person name="Kucerova Z."/>
            <person name="Roache K.F."/>
            <person name="Sabol A.L."/>
            <person name="Besser J."/>
            <person name="Gerner-Smidt P."/>
        </authorList>
    </citation>
    <scope>NUCLEOTIDE SEQUENCE</scope>
    <source>
        <strain evidence="14">PNUSAS101199</strain>
    </source>
</reference>
<dbReference type="Gene3D" id="3.50.50.60">
    <property type="entry name" value="FAD/NAD(P)-binding domain"/>
    <property type="match status" value="1"/>
</dbReference>
<dbReference type="SUPFAM" id="SSF54373">
    <property type="entry name" value="FAD-linked reductases, C-terminal domain"/>
    <property type="match status" value="1"/>
</dbReference>
<comment type="similarity">
    <text evidence="2 10">Belongs to the ETF-QO/FixC family.</text>
</comment>
<evidence type="ECO:0000256" key="2">
    <source>
        <dbReference type="ARBA" id="ARBA00006796"/>
    </source>
</evidence>
<dbReference type="GO" id="GO:0016491">
    <property type="term" value="F:oxidoreductase activity"/>
    <property type="evidence" value="ECO:0007669"/>
    <property type="project" value="UniProtKB-UniRule"/>
</dbReference>
<sequence>MSEEPFDAIVVGGGPAGASAALVLAREGGNVLVIERGNYAGAKNVTGGRLYGHSLERLIPGFAEHAPIERRITREKISFLTDDSAVTLDYHNGRNVLLSHDSYSILRAKFDPWLMAQAETAGAQFIPGIRVDGLVQHNGKVNGVEADGEVLEANTVILAEGVNAILAEQIGMAQSVSPASVAIGVKELIELPRELLEARFGLEGSEGTAWLFVGSPSGGQMGGGFLYTNNDTLSLGFVYGLHHIEHAQKSVPQMLEHFKRHPAVRPLIAGGKTIEYSAHLVPEAGINMQPKLVGDGVLIVGDTAGMCLNLGFTIRGMDLAIASGEAAARAVLEAKEKNDFTSRGLNGYLHHLEKLSVMKDLRYYRKIPAMMDNPRLFACYPQMAAGIMSDLFTVNGLPPQSLCKKIMRRCKAVGYLNLIRDGIKGITTL</sequence>
<evidence type="ECO:0000256" key="10">
    <source>
        <dbReference type="RuleBase" id="RU366069"/>
    </source>
</evidence>
<comment type="function">
    <text evidence="10">Part of an electron transfer system.</text>
</comment>
<feature type="domain" description="ETF-QO/FixC ubiquinone-binding" evidence="12">
    <location>
        <begin position="182"/>
        <end position="279"/>
    </location>
</feature>
<evidence type="ECO:0000256" key="9">
    <source>
        <dbReference type="ARBA" id="ARBA00037588"/>
    </source>
</evidence>
<dbReference type="PRINTS" id="PR00411">
    <property type="entry name" value="PNDRDTASEI"/>
</dbReference>
<dbReference type="NCBIfam" id="NF007542">
    <property type="entry name" value="PRK10157.1"/>
    <property type="match status" value="1"/>
</dbReference>
<evidence type="ECO:0000313" key="14">
    <source>
        <dbReference type="EMBL" id="ECX6661789.1"/>
    </source>
</evidence>
<dbReference type="GO" id="GO:0071949">
    <property type="term" value="F:FAD binding"/>
    <property type="evidence" value="ECO:0007669"/>
    <property type="project" value="UniProtKB-UniRule"/>
</dbReference>
<dbReference type="PANTHER" id="PTHR43624">
    <property type="entry name" value="ELECTRON TRANSFER FLAVOPROTEIN-QUINONE OXIDOREDUCTASE YDIS-RELATED"/>
    <property type="match status" value="1"/>
</dbReference>
<dbReference type="Pfam" id="PF26311">
    <property type="entry name" value="ETF-QO_FixC_C"/>
    <property type="match status" value="1"/>
</dbReference>
<comment type="function">
    <text evidence="9">Could be part of an electron transfer system required for anaerobic carnitine reduction.</text>
</comment>
<dbReference type="InterPro" id="IPR039651">
    <property type="entry name" value="FixC-like"/>
</dbReference>
<comment type="cofactor">
    <cofactor evidence="1 10">
        <name>FAD</name>
        <dbReference type="ChEBI" id="CHEBI:57692"/>
    </cofactor>
</comment>
<proteinExistence type="inferred from homology"/>
<organism evidence="14">
    <name type="scientific">Salmonella enterica</name>
    <name type="common">Salmonella choleraesuis</name>
    <dbReference type="NCBI Taxonomy" id="28901"/>
    <lineage>
        <taxon>Bacteria</taxon>
        <taxon>Pseudomonadati</taxon>
        <taxon>Pseudomonadota</taxon>
        <taxon>Gammaproteobacteria</taxon>
        <taxon>Enterobacterales</taxon>
        <taxon>Enterobacteriaceae</taxon>
        <taxon>Salmonella</taxon>
    </lineage>
</organism>
<dbReference type="InterPro" id="IPR049398">
    <property type="entry name" value="ETF-QO/FixC_UQ-bd"/>
</dbReference>
<dbReference type="EMBL" id="AALAOU010000022">
    <property type="protein sequence ID" value="ECX6661789.1"/>
    <property type="molecule type" value="Genomic_DNA"/>
</dbReference>
<evidence type="ECO:0000256" key="3">
    <source>
        <dbReference type="ARBA" id="ARBA00019877"/>
    </source>
</evidence>
<comment type="caution">
    <text evidence="14">The sequence shown here is derived from an EMBL/GenBank/DDBJ whole genome shotgun (WGS) entry which is preliminary data.</text>
</comment>
<evidence type="ECO:0000259" key="13">
    <source>
        <dbReference type="Pfam" id="PF26311"/>
    </source>
</evidence>
<dbReference type="PANTHER" id="PTHR43624:SF1">
    <property type="entry name" value="PROTEIN FIXC"/>
    <property type="match status" value="1"/>
</dbReference>
<dbReference type="Pfam" id="PF21162">
    <property type="entry name" value="ETFQO_UQ-bd"/>
    <property type="match status" value="1"/>
</dbReference>
<evidence type="ECO:0000259" key="12">
    <source>
        <dbReference type="Pfam" id="PF21162"/>
    </source>
</evidence>
<evidence type="ECO:0000259" key="11">
    <source>
        <dbReference type="Pfam" id="PF01494"/>
    </source>
</evidence>
<dbReference type="InterPro" id="IPR036188">
    <property type="entry name" value="FAD/NAD-bd_sf"/>
</dbReference>
<evidence type="ECO:0000256" key="5">
    <source>
        <dbReference type="ARBA" id="ARBA00022630"/>
    </source>
</evidence>
<keyword evidence="8 10" id="KW-0560">Oxidoreductase</keyword>
<evidence type="ECO:0000256" key="7">
    <source>
        <dbReference type="ARBA" id="ARBA00022982"/>
    </source>
</evidence>
<gene>
    <name evidence="14" type="ORF">F6X26_23020</name>
</gene>
<dbReference type="Pfam" id="PF01494">
    <property type="entry name" value="FAD_binding_3"/>
    <property type="match status" value="1"/>
</dbReference>
<dbReference type="InterPro" id="IPR059103">
    <property type="entry name" value="FixC-like_C"/>
</dbReference>
<evidence type="ECO:0000256" key="8">
    <source>
        <dbReference type="ARBA" id="ARBA00023002"/>
    </source>
</evidence>
<accession>A0A619I1Q6</accession>
<dbReference type="NCBIfam" id="NF007450">
    <property type="entry name" value="PRK10015.1"/>
    <property type="match status" value="1"/>
</dbReference>
<keyword evidence="5 10" id="KW-0285">Flavoprotein</keyword>
<evidence type="ECO:0000256" key="6">
    <source>
        <dbReference type="ARBA" id="ARBA00022827"/>
    </source>
</evidence>